<dbReference type="SUPFAM" id="SSF56112">
    <property type="entry name" value="Protein kinase-like (PK-like)"/>
    <property type="match status" value="1"/>
</dbReference>
<dbReference type="AlphaFoldDB" id="A0A9P6HL49"/>
<dbReference type="GO" id="GO:0005524">
    <property type="term" value="F:ATP binding"/>
    <property type="evidence" value="ECO:0007669"/>
    <property type="project" value="InterPro"/>
</dbReference>
<dbReference type="InterPro" id="IPR001245">
    <property type="entry name" value="Ser-Thr/Tyr_kinase_cat_dom"/>
</dbReference>
<dbReference type="Proteomes" id="UP000736335">
    <property type="component" value="Unassembled WGS sequence"/>
</dbReference>
<accession>A0A9P6HL49</accession>
<keyword evidence="2" id="KW-0418">Kinase</keyword>
<name>A0A9P6HL49_9AGAM</name>
<reference evidence="2" key="2">
    <citation type="submission" date="2020-11" db="EMBL/GenBank/DDBJ databases">
        <authorList>
            <consortium name="DOE Joint Genome Institute"/>
            <person name="Kuo A."/>
            <person name="Miyauchi S."/>
            <person name="Kiss E."/>
            <person name="Drula E."/>
            <person name="Kohler A."/>
            <person name="Sanchez-Garcia M."/>
            <person name="Andreopoulos B."/>
            <person name="Barry K.W."/>
            <person name="Bonito G."/>
            <person name="Buee M."/>
            <person name="Carver A."/>
            <person name="Chen C."/>
            <person name="Cichocki N."/>
            <person name="Clum A."/>
            <person name="Culley D."/>
            <person name="Crous P.W."/>
            <person name="Fauchery L."/>
            <person name="Girlanda M."/>
            <person name="Hayes R."/>
            <person name="Keri Z."/>
            <person name="Labutti K."/>
            <person name="Lipzen A."/>
            <person name="Lombard V."/>
            <person name="Magnuson J."/>
            <person name="Maillard F."/>
            <person name="Morin E."/>
            <person name="Murat C."/>
            <person name="Nolan M."/>
            <person name="Ohm R."/>
            <person name="Pangilinan J."/>
            <person name="Pereira M."/>
            <person name="Perotto S."/>
            <person name="Peter M."/>
            <person name="Riley R."/>
            <person name="Sitrit Y."/>
            <person name="Stielow B."/>
            <person name="Szollosi G."/>
            <person name="Zifcakova L."/>
            <person name="Stursova M."/>
            <person name="Spatafora J.W."/>
            <person name="Tedersoo L."/>
            <person name="Vaario L.-M."/>
            <person name="Yamada A."/>
            <person name="Yan M."/>
            <person name="Wang P."/>
            <person name="Xu J."/>
            <person name="Bruns T."/>
            <person name="Baldrian P."/>
            <person name="Vilgalys R."/>
            <person name="Henrissat B."/>
            <person name="Grigoriev I.V."/>
            <person name="Hibbett D."/>
            <person name="Nagy L.G."/>
            <person name="Martin F.M."/>
        </authorList>
    </citation>
    <scope>NUCLEOTIDE SEQUENCE</scope>
    <source>
        <strain evidence="2">UH-Tt-Lm1</strain>
    </source>
</reference>
<dbReference type="Pfam" id="PF07714">
    <property type="entry name" value="PK_Tyr_Ser-Thr"/>
    <property type="match status" value="1"/>
</dbReference>
<gene>
    <name evidence="2" type="ORF">BJ322DRAFT_538959</name>
</gene>
<dbReference type="SMART" id="SM00220">
    <property type="entry name" value="S_TKc"/>
    <property type="match status" value="1"/>
</dbReference>
<comment type="caution">
    <text evidence="2">The sequence shown here is derived from an EMBL/GenBank/DDBJ whole genome shotgun (WGS) entry which is preliminary data.</text>
</comment>
<protein>
    <submittedName>
        <fullName evidence="2">Kinase-like domain-containing protein</fullName>
    </submittedName>
</protein>
<dbReference type="EMBL" id="WIUZ02000003">
    <property type="protein sequence ID" value="KAF9789503.1"/>
    <property type="molecule type" value="Genomic_DNA"/>
</dbReference>
<sequence>MNELLKRCFNSLCDICATRGVLPKICRLDRGKLQWPEKQTYTGGFGIVWEGTYRGKAVAIKQLNVTHSTSKKIFCCEVIMWKRLSDQNALPLLGAYIHDSELVMVSPWMKNGNIRQYLHNNKRANKLSLLVDVARGVKYLHDIHVVHGDLKGANILVKDDGSACLADFGLTSIALDLETTDIASTSGGKADGTYRWMSPELFNPELFGGRKVKLTKMSDCYALGMVIYEVISGKVPFEELKVSLTVPASVLKGERPIVPENIVPRMVGLWELARECWSHHPQDRPSSTTILERLNAFEHGPPQVGAMTAQLPRNYNHQTSLRPYMRCKK</sequence>
<dbReference type="Gene3D" id="1.10.510.10">
    <property type="entry name" value="Transferase(Phosphotransferase) domain 1"/>
    <property type="match status" value="1"/>
</dbReference>
<dbReference type="OrthoDB" id="3248549at2759"/>
<feature type="domain" description="Protein kinase" evidence="1">
    <location>
        <begin position="34"/>
        <end position="298"/>
    </location>
</feature>
<dbReference type="InterPro" id="IPR051681">
    <property type="entry name" value="Ser/Thr_Kinases-Pseudokinases"/>
</dbReference>
<keyword evidence="2" id="KW-0808">Transferase</keyword>
<proteinExistence type="predicted"/>
<reference evidence="2" key="1">
    <citation type="journal article" date="2020" name="Nat. Commun.">
        <title>Large-scale genome sequencing of mycorrhizal fungi provides insights into the early evolution of symbiotic traits.</title>
        <authorList>
            <person name="Miyauchi S."/>
            <person name="Kiss E."/>
            <person name="Kuo A."/>
            <person name="Drula E."/>
            <person name="Kohler A."/>
            <person name="Sanchez-Garcia M."/>
            <person name="Morin E."/>
            <person name="Andreopoulos B."/>
            <person name="Barry K.W."/>
            <person name="Bonito G."/>
            <person name="Buee M."/>
            <person name="Carver A."/>
            <person name="Chen C."/>
            <person name="Cichocki N."/>
            <person name="Clum A."/>
            <person name="Culley D."/>
            <person name="Crous P.W."/>
            <person name="Fauchery L."/>
            <person name="Girlanda M."/>
            <person name="Hayes R.D."/>
            <person name="Keri Z."/>
            <person name="LaButti K."/>
            <person name="Lipzen A."/>
            <person name="Lombard V."/>
            <person name="Magnuson J."/>
            <person name="Maillard F."/>
            <person name="Murat C."/>
            <person name="Nolan M."/>
            <person name="Ohm R.A."/>
            <person name="Pangilinan J."/>
            <person name="Pereira M.F."/>
            <person name="Perotto S."/>
            <person name="Peter M."/>
            <person name="Pfister S."/>
            <person name="Riley R."/>
            <person name="Sitrit Y."/>
            <person name="Stielow J.B."/>
            <person name="Szollosi G."/>
            <person name="Zifcakova L."/>
            <person name="Stursova M."/>
            <person name="Spatafora J.W."/>
            <person name="Tedersoo L."/>
            <person name="Vaario L.M."/>
            <person name="Yamada A."/>
            <person name="Yan M."/>
            <person name="Wang P."/>
            <person name="Xu J."/>
            <person name="Bruns T."/>
            <person name="Baldrian P."/>
            <person name="Vilgalys R."/>
            <person name="Dunand C."/>
            <person name="Henrissat B."/>
            <person name="Grigoriev I.V."/>
            <person name="Hibbett D."/>
            <person name="Nagy L.G."/>
            <person name="Martin F.M."/>
        </authorList>
    </citation>
    <scope>NUCLEOTIDE SEQUENCE</scope>
    <source>
        <strain evidence="2">UH-Tt-Lm1</strain>
    </source>
</reference>
<evidence type="ECO:0000313" key="2">
    <source>
        <dbReference type="EMBL" id="KAF9789503.1"/>
    </source>
</evidence>
<dbReference type="PROSITE" id="PS50011">
    <property type="entry name" value="PROTEIN_KINASE_DOM"/>
    <property type="match status" value="1"/>
</dbReference>
<dbReference type="InterPro" id="IPR011009">
    <property type="entry name" value="Kinase-like_dom_sf"/>
</dbReference>
<keyword evidence="3" id="KW-1185">Reference proteome</keyword>
<evidence type="ECO:0000259" key="1">
    <source>
        <dbReference type="PROSITE" id="PS50011"/>
    </source>
</evidence>
<evidence type="ECO:0000313" key="3">
    <source>
        <dbReference type="Proteomes" id="UP000736335"/>
    </source>
</evidence>
<dbReference type="PANTHER" id="PTHR44329:SF214">
    <property type="entry name" value="PROTEIN KINASE DOMAIN-CONTAINING PROTEIN"/>
    <property type="match status" value="1"/>
</dbReference>
<dbReference type="GO" id="GO:0004674">
    <property type="term" value="F:protein serine/threonine kinase activity"/>
    <property type="evidence" value="ECO:0007669"/>
    <property type="project" value="TreeGrafter"/>
</dbReference>
<dbReference type="InterPro" id="IPR000719">
    <property type="entry name" value="Prot_kinase_dom"/>
</dbReference>
<organism evidence="2 3">
    <name type="scientific">Thelephora terrestris</name>
    <dbReference type="NCBI Taxonomy" id="56493"/>
    <lineage>
        <taxon>Eukaryota</taxon>
        <taxon>Fungi</taxon>
        <taxon>Dikarya</taxon>
        <taxon>Basidiomycota</taxon>
        <taxon>Agaricomycotina</taxon>
        <taxon>Agaricomycetes</taxon>
        <taxon>Thelephorales</taxon>
        <taxon>Thelephoraceae</taxon>
        <taxon>Thelephora</taxon>
    </lineage>
</organism>
<dbReference type="InterPro" id="IPR008271">
    <property type="entry name" value="Ser/Thr_kinase_AS"/>
</dbReference>
<dbReference type="PROSITE" id="PS00108">
    <property type="entry name" value="PROTEIN_KINASE_ST"/>
    <property type="match status" value="1"/>
</dbReference>
<dbReference type="PANTHER" id="PTHR44329">
    <property type="entry name" value="SERINE/THREONINE-PROTEIN KINASE TNNI3K-RELATED"/>
    <property type="match status" value="1"/>
</dbReference>